<evidence type="ECO:0000313" key="2">
    <source>
        <dbReference type="Proteomes" id="UP000060699"/>
    </source>
</evidence>
<dbReference type="STRING" id="76731.RD2015_3277"/>
<dbReference type="SUPFAM" id="SSF69318">
    <property type="entry name" value="Integrin alpha N-terminal domain"/>
    <property type="match status" value="2"/>
</dbReference>
<dbReference type="InterPro" id="IPR028994">
    <property type="entry name" value="Integrin_alpha_N"/>
</dbReference>
<dbReference type="OrthoDB" id="1372231at2"/>
<sequence length="268" mass="28949" precursor="true">MHKLRHRSRAVLIGMSMALPVLTVATQAAEVTPLKPPGVMLEFGEWRGGVGTHLIPAPFDGLPAARWPMDGWVSMTLDDQAATLTLKPIPSAEAKVLFKPILDQVALAQRGGADTDTPLADASTGSGPYTSYIRVPGLSLKPRVVPLHRFKNGTTTLVPELGYRFQLKLGNFPYAFTVQNGFRTPDGRPYGEGTQFTLEMDGARYEYDLGGYGWDVRLIALGDFDGDGKPDFLFSLNGSNSTHQALVLSTQARPGRNAPTTYLTGVGC</sequence>
<dbReference type="Proteomes" id="UP000060699">
    <property type="component" value="Chromosome"/>
</dbReference>
<evidence type="ECO:0000313" key="1">
    <source>
        <dbReference type="EMBL" id="ALV07735.1"/>
    </source>
</evidence>
<organism evidence="1 2">
    <name type="scientific">Roseateles depolymerans</name>
    <dbReference type="NCBI Taxonomy" id="76731"/>
    <lineage>
        <taxon>Bacteria</taxon>
        <taxon>Pseudomonadati</taxon>
        <taxon>Pseudomonadota</taxon>
        <taxon>Betaproteobacteria</taxon>
        <taxon>Burkholderiales</taxon>
        <taxon>Sphaerotilaceae</taxon>
        <taxon>Roseateles</taxon>
    </lineage>
</organism>
<name>A0A0U3LRT1_9BURK</name>
<reference evidence="1 2" key="1">
    <citation type="submission" date="2015-12" db="EMBL/GenBank/DDBJ databases">
        <title>Complete genome of Roseateles depolymerans KCTC 42856.</title>
        <authorList>
            <person name="Kim K.M."/>
        </authorList>
    </citation>
    <scope>NUCLEOTIDE SEQUENCE [LARGE SCALE GENOMIC DNA]</scope>
    <source>
        <strain evidence="1 2">KCTC 42856</strain>
    </source>
</reference>
<dbReference type="KEGG" id="rdp:RD2015_3277"/>
<dbReference type="AlphaFoldDB" id="A0A0U3LRT1"/>
<accession>A0A0U3LRT1</accession>
<dbReference type="EMBL" id="CP013729">
    <property type="protein sequence ID" value="ALV07735.1"/>
    <property type="molecule type" value="Genomic_DNA"/>
</dbReference>
<gene>
    <name evidence="1" type="ORF">RD2015_3277</name>
</gene>
<dbReference type="RefSeq" id="WP_058935799.1">
    <property type="nucleotide sequence ID" value="NZ_CP013729.1"/>
</dbReference>
<proteinExistence type="predicted"/>
<protein>
    <submittedName>
        <fullName evidence="1">Uncharacterized protein</fullName>
    </submittedName>
</protein>
<keyword evidence="2" id="KW-1185">Reference proteome</keyword>